<evidence type="ECO:0000256" key="5">
    <source>
        <dbReference type="SAM" id="MobiDB-lite"/>
    </source>
</evidence>
<dbReference type="InterPro" id="IPR027974">
    <property type="entry name" value="DUF4470"/>
</dbReference>
<evidence type="ECO:0008006" key="9">
    <source>
        <dbReference type="Google" id="ProtNLM"/>
    </source>
</evidence>
<keyword evidence="3" id="KW-0963">Cytoplasm</keyword>
<feature type="domain" description="DUF4470" evidence="6">
    <location>
        <begin position="12"/>
        <end position="113"/>
    </location>
</feature>
<dbReference type="GO" id="GO:0044458">
    <property type="term" value="P:motile cilium assembly"/>
    <property type="evidence" value="ECO:0007669"/>
    <property type="project" value="TreeGrafter"/>
</dbReference>
<evidence type="ECO:0000256" key="2">
    <source>
        <dbReference type="ARBA" id="ARBA00010449"/>
    </source>
</evidence>
<comment type="subcellular location">
    <subcellularLocation>
        <location evidence="1">Cytoplasm</location>
    </subcellularLocation>
</comment>
<evidence type="ECO:0000256" key="3">
    <source>
        <dbReference type="ARBA" id="ARBA00022490"/>
    </source>
</evidence>
<dbReference type="InterPro" id="IPR039304">
    <property type="entry name" value="DNAAF3"/>
</dbReference>
<dbReference type="Pfam" id="PF14737">
    <property type="entry name" value="DUF4470"/>
    <property type="match status" value="1"/>
</dbReference>
<evidence type="ECO:0000259" key="7">
    <source>
        <dbReference type="Pfam" id="PF14740"/>
    </source>
</evidence>
<dbReference type="PANTHER" id="PTHR22118:SF14">
    <property type="entry name" value="DYNEIN AXONEMAL ASSEMBLY FACTOR 3"/>
    <property type="match status" value="1"/>
</dbReference>
<dbReference type="AlphaFoldDB" id="A0A7S2BEA7"/>
<reference evidence="8" key="1">
    <citation type="submission" date="2021-01" db="EMBL/GenBank/DDBJ databases">
        <authorList>
            <person name="Corre E."/>
            <person name="Pelletier E."/>
            <person name="Niang G."/>
            <person name="Scheremetjew M."/>
            <person name="Finn R."/>
            <person name="Kale V."/>
            <person name="Holt S."/>
            <person name="Cochrane G."/>
            <person name="Meng A."/>
            <person name="Brown T."/>
            <person name="Cohen L."/>
        </authorList>
    </citation>
    <scope>NUCLEOTIDE SEQUENCE</scope>
    <source>
        <strain evidence="8">RCC1693</strain>
    </source>
</reference>
<feature type="domain" description="Dynein assembly factor 3 C-terminal" evidence="7">
    <location>
        <begin position="144"/>
        <end position="478"/>
    </location>
</feature>
<feature type="compositionally biased region" description="Low complexity" evidence="5">
    <location>
        <begin position="351"/>
        <end position="366"/>
    </location>
</feature>
<protein>
    <recommendedName>
        <fullName evidence="9">Dynein assembly factor 3, axonemal</fullName>
    </recommendedName>
</protein>
<keyword evidence="4" id="KW-0970">Cilium biogenesis/degradation</keyword>
<organism evidence="8">
    <name type="scientific">Florenciella parvula</name>
    <dbReference type="NCBI Taxonomy" id="236787"/>
    <lineage>
        <taxon>Eukaryota</taxon>
        <taxon>Sar</taxon>
        <taxon>Stramenopiles</taxon>
        <taxon>Ochrophyta</taxon>
        <taxon>Dictyochophyceae</taxon>
        <taxon>Florenciellales</taxon>
        <taxon>Florenciella</taxon>
    </lineage>
</organism>
<dbReference type="Pfam" id="PF14740">
    <property type="entry name" value="DUF4471"/>
    <property type="match status" value="1"/>
</dbReference>
<dbReference type="PANTHER" id="PTHR22118">
    <property type="entry name" value="DYNEIN ASSEMBLY FACTOR 3, AXONEMAL"/>
    <property type="match status" value="1"/>
</dbReference>
<comment type="similarity">
    <text evidence="2">Belongs to the DNAAF3 family.</text>
</comment>
<evidence type="ECO:0000256" key="1">
    <source>
        <dbReference type="ARBA" id="ARBA00004496"/>
    </source>
</evidence>
<dbReference type="EMBL" id="HBGT01006485">
    <property type="protein sequence ID" value="CAD9394057.1"/>
    <property type="molecule type" value="Transcribed_RNA"/>
</dbReference>
<feature type="region of interest" description="Disordered" evidence="5">
    <location>
        <begin position="349"/>
        <end position="374"/>
    </location>
</feature>
<proteinExistence type="inferred from homology"/>
<evidence type="ECO:0000256" key="4">
    <source>
        <dbReference type="ARBA" id="ARBA00022794"/>
    </source>
</evidence>
<evidence type="ECO:0000259" key="6">
    <source>
        <dbReference type="Pfam" id="PF14737"/>
    </source>
</evidence>
<sequence>MAAESGMGIHSLWGLSPAMDLLQLVPSAVADDLDAGATISILVAQPGDIRHLLCSISRRRRRPGVGALHFYLIEQPVEVLARHLLLLQIATDWELPIRQRANLFLEAFGNSLLQERTEAYVAALGRELVELACNGQGALEEIVDLSLIKYRDRDSLVDTFHSWAPSNPFDVEDLRDHRLRAHYGQRYDHRTNLGDWDYQMRIKPTGATVIHPKLYKGWRNTGVAFEFGEQIYDQPNRTHGSYVEGVMKKGKDKGIKKEIRGYWIDIVNSPYVSLGVDCETSHDEFAEGLFEVQNKGTGTEQNRHHCVEVAVYNMLAFLWEIETGAPYSMSKAHDIYSGLGEDASDLTNTQAAESDGAAAAAEGGESLRPTTEDDRRQQALVRARCIVQTFENVKVFPMKGGVDGLLAKKQFHGLFDVVSLSAGAAHHLGNDDFNSILKPNAAVVVEAAKFAVMLNKEQEAEYDSRISDMAEARGLRRVDLAGAERPAMFTFDRQA</sequence>
<evidence type="ECO:0000313" key="8">
    <source>
        <dbReference type="EMBL" id="CAD9394057.1"/>
    </source>
</evidence>
<accession>A0A7S2BEA7</accession>
<dbReference type="GO" id="GO:0070286">
    <property type="term" value="P:axonemal dynein complex assembly"/>
    <property type="evidence" value="ECO:0007669"/>
    <property type="project" value="InterPro"/>
</dbReference>
<dbReference type="GO" id="GO:0005737">
    <property type="term" value="C:cytoplasm"/>
    <property type="evidence" value="ECO:0007669"/>
    <property type="project" value="UniProtKB-SubCell"/>
</dbReference>
<gene>
    <name evidence="8" type="ORF">FPAR1323_LOCUS3532</name>
</gene>
<dbReference type="InterPro" id="IPR028235">
    <property type="entry name" value="DNAAF3_C"/>
</dbReference>
<name>A0A7S2BEA7_9STRA</name>